<keyword evidence="4 5" id="KW-0472">Membrane</keyword>
<feature type="transmembrane region" description="Helical" evidence="5">
    <location>
        <begin position="73"/>
        <end position="94"/>
    </location>
</feature>
<comment type="subcellular location">
    <subcellularLocation>
        <location evidence="1">Membrane</location>
        <topology evidence="1">Multi-pass membrane protein</topology>
    </subcellularLocation>
</comment>
<sequence length="254" mass="27977">MWWLFPTVVLCGLAECLGWSARLWSSQNPPLLTPYLIQISATIIAPTPLVAANFIILGKIINKLGSRYSRLSAKWYTIIFCSCDVVSLVVQAVGGATASTAVSNNDDPANGGHIMLGGIGFQMVSITVYVICAIEFFVRFWKNKPVRGDDTSHKTEEGWTARMDIQMKIMIIGVTFNTTCLFIRAVYRTIELADGWTGRIISTQLYFNVLDGAMITLAIYTLNFVHPGVFLHGGSSTNLVEDKEKLPQTSTVTL</sequence>
<feature type="transmembrane region" description="Helical" evidence="5">
    <location>
        <begin position="207"/>
        <end position="225"/>
    </location>
</feature>
<dbReference type="PANTHER" id="PTHR31465">
    <property type="entry name" value="PROTEIN RTA1-RELATED"/>
    <property type="match status" value="1"/>
</dbReference>
<keyword evidence="6" id="KW-0732">Signal</keyword>
<dbReference type="STRING" id="765440.A0A0C3G3L6"/>
<name>A0A0C3G3L6_PILCF</name>
<dbReference type="GO" id="GO:0000324">
    <property type="term" value="C:fungal-type vacuole"/>
    <property type="evidence" value="ECO:0007669"/>
    <property type="project" value="TreeGrafter"/>
</dbReference>
<keyword evidence="8" id="KW-1185">Reference proteome</keyword>
<feature type="transmembrane region" description="Helical" evidence="5">
    <location>
        <begin position="34"/>
        <end position="61"/>
    </location>
</feature>
<evidence type="ECO:0000256" key="5">
    <source>
        <dbReference type="SAM" id="Phobius"/>
    </source>
</evidence>
<evidence type="ECO:0008006" key="9">
    <source>
        <dbReference type="Google" id="ProtNLM"/>
    </source>
</evidence>
<evidence type="ECO:0000313" key="7">
    <source>
        <dbReference type="EMBL" id="KIM85171.1"/>
    </source>
</evidence>
<evidence type="ECO:0000256" key="2">
    <source>
        <dbReference type="ARBA" id="ARBA00022692"/>
    </source>
</evidence>
<dbReference type="InterPro" id="IPR007568">
    <property type="entry name" value="RTA1"/>
</dbReference>
<protein>
    <recommendedName>
        <fullName evidence="9">RTA1 like protein</fullName>
    </recommendedName>
</protein>
<dbReference type="Proteomes" id="UP000054166">
    <property type="component" value="Unassembled WGS sequence"/>
</dbReference>
<dbReference type="OrthoDB" id="3358017at2759"/>
<evidence type="ECO:0000256" key="4">
    <source>
        <dbReference type="ARBA" id="ARBA00023136"/>
    </source>
</evidence>
<dbReference type="InParanoid" id="A0A0C3G3L6"/>
<accession>A0A0C3G3L6</accession>
<feature type="chain" id="PRO_5002177478" description="RTA1 like protein" evidence="6">
    <location>
        <begin position="19"/>
        <end position="254"/>
    </location>
</feature>
<evidence type="ECO:0000256" key="6">
    <source>
        <dbReference type="SAM" id="SignalP"/>
    </source>
</evidence>
<dbReference type="EMBL" id="KN832985">
    <property type="protein sequence ID" value="KIM85171.1"/>
    <property type="molecule type" value="Genomic_DNA"/>
</dbReference>
<dbReference type="PANTHER" id="PTHR31465:SF11">
    <property type="entry name" value="DOMAIN PROTEIN, PUTATIVE (AFU_ORTHOLOGUE AFUA_3G10770)-RELATED"/>
    <property type="match status" value="1"/>
</dbReference>
<gene>
    <name evidence="7" type="ORF">PILCRDRAFT_817160</name>
</gene>
<proteinExistence type="predicted"/>
<dbReference type="FunCoup" id="A0A0C3G3L6">
    <property type="interactions" value="33"/>
</dbReference>
<feature type="signal peptide" evidence="6">
    <location>
        <begin position="1"/>
        <end position="18"/>
    </location>
</feature>
<reference evidence="7 8" key="1">
    <citation type="submission" date="2014-04" db="EMBL/GenBank/DDBJ databases">
        <authorList>
            <consortium name="DOE Joint Genome Institute"/>
            <person name="Kuo A."/>
            <person name="Tarkka M."/>
            <person name="Buscot F."/>
            <person name="Kohler A."/>
            <person name="Nagy L.G."/>
            <person name="Floudas D."/>
            <person name="Copeland A."/>
            <person name="Barry K.W."/>
            <person name="Cichocki N."/>
            <person name="Veneault-Fourrey C."/>
            <person name="LaButti K."/>
            <person name="Lindquist E.A."/>
            <person name="Lipzen A."/>
            <person name="Lundell T."/>
            <person name="Morin E."/>
            <person name="Murat C."/>
            <person name="Sun H."/>
            <person name="Tunlid A."/>
            <person name="Henrissat B."/>
            <person name="Grigoriev I.V."/>
            <person name="Hibbett D.S."/>
            <person name="Martin F."/>
            <person name="Nordberg H.P."/>
            <person name="Cantor M.N."/>
            <person name="Hua S.X."/>
        </authorList>
    </citation>
    <scope>NUCLEOTIDE SEQUENCE [LARGE SCALE GENOMIC DNA]</scope>
    <source>
        <strain evidence="7 8">F 1598</strain>
    </source>
</reference>
<keyword evidence="3 5" id="KW-1133">Transmembrane helix</keyword>
<feature type="transmembrane region" description="Helical" evidence="5">
    <location>
        <begin position="169"/>
        <end position="187"/>
    </location>
</feature>
<dbReference type="GO" id="GO:0005886">
    <property type="term" value="C:plasma membrane"/>
    <property type="evidence" value="ECO:0007669"/>
    <property type="project" value="TreeGrafter"/>
</dbReference>
<evidence type="ECO:0000313" key="8">
    <source>
        <dbReference type="Proteomes" id="UP000054166"/>
    </source>
</evidence>
<reference evidence="8" key="2">
    <citation type="submission" date="2015-01" db="EMBL/GenBank/DDBJ databases">
        <title>Evolutionary Origins and Diversification of the Mycorrhizal Mutualists.</title>
        <authorList>
            <consortium name="DOE Joint Genome Institute"/>
            <consortium name="Mycorrhizal Genomics Consortium"/>
            <person name="Kohler A."/>
            <person name="Kuo A."/>
            <person name="Nagy L.G."/>
            <person name="Floudas D."/>
            <person name="Copeland A."/>
            <person name="Barry K.W."/>
            <person name="Cichocki N."/>
            <person name="Veneault-Fourrey C."/>
            <person name="LaButti K."/>
            <person name="Lindquist E.A."/>
            <person name="Lipzen A."/>
            <person name="Lundell T."/>
            <person name="Morin E."/>
            <person name="Murat C."/>
            <person name="Riley R."/>
            <person name="Ohm R."/>
            <person name="Sun H."/>
            <person name="Tunlid A."/>
            <person name="Henrissat B."/>
            <person name="Grigoriev I.V."/>
            <person name="Hibbett D.S."/>
            <person name="Martin F."/>
        </authorList>
    </citation>
    <scope>NUCLEOTIDE SEQUENCE [LARGE SCALE GENOMIC DNA]</scope>
    <source>
        <strain evidence="8">F 1598</strain>
    </source>
</reference>
<dbReference type="AlphaFoldDB" id="A0A0C3G3L6"/>
<keyword evidence="2 5" id="KW-0812">Transmembrane</keyword>
<dbReference type="HOGENOM" id="CLU_033465_6_0_1"/>
<organism evidence="7 8">
    <name type="scientific">Piloderma croceum (strain F 1598)</name>
    <dbReference type="NCBI Taxonomy" id="765440"/>
    <lineage>
        <taxon>Eukaryota</taxon>
        <taxon>Fungi</taxon>
        <taxon>Dikarya</taxon>
        <taxon>Basidiomycota</taxon>
        <taxon>Agaricomycotina</taxon>
        <taxon>Agaricomycetes</taxon>
        <taxon>Agaricomycetidae</taxon>
        <taxon>Atheliales</taxon>
        <taxon>Atheliaceae</taxon>
        <taxon>Piloderma</taxon>
    </lineage>
</organism>
<evidence type="ECO:0000256" key="3">
    <source>
        <dbReference type="ARBA" id="ARBA00022989"/>
    </source>
</evidence>
<dbReference type="Pfam" id="PF04479">
    <property type="entry name" value="RTA1"/>
    <property type="match status" value="1"/>
</dbReference>
<evidence type="ECO:0000256" key="1">
    <source>
        <dbReference type="ARBA" id="ARBA00004141"/>
    </source>
</evidence>
<feature type="transmembrane region" description="Helical" evidence="5">
    <location>
        <begin position="114"/>
        <end position="138"/>
    </location>
</feature>